<proteinExistence type="inferred from homology"/>
<sequence length="530" mass="57471">MDVQDHHPLTLRQRIGLFNPMLAFLTVFVSLAAFNFGYDVGTFGGVQGMKAFAQKFGRYEEDAKLWALPAYLSSIMTSTPFLGKLMGTLSCGPAAERYGRKIAIMMLACISLVGVTLQVAATTAAQFTVGRVINFAMTGFTIVVIPIFQSECAPPALRGMISATLQLQIGFGQLVASLVNYGTKGMDGDASWLIPTGLQLVVPVIILGLLPMLPESPRWLMARGRKDEALKAMVKLRKKGVPIELLQEEMELLASSDTNQGKGTWKEIFQGVNRRRTTIAVTAMFFQQITGQAFVSQYAVIFYQRQKIPNPFGMSVIQTVVGLVTVTFTSLVVDSFGRRGPKANGDQFRPILLTGASFMALFLFILGGVGTSHNPSTTQKNAMVASNILFGASYALSWAPLSYTILGETATSRLKEKTNNLATSISVITTFVVSFTLPYLLNPPYAALGARVGFIYGSISAISVVVTWLLIPEMKGRSLEEVDEMFEKNIAVRRFRDYQSSGTGGVTTREDSVGSEISSKSSTNAASHAV</sequence>
<evidence type="ECO:0000256" key="2">
    <source>
        <dbReference type="ARBA" id="ARBA00010992"/>
    </source>
</evidence>
<dbReference type="SUPFAM" id="SSF103473">
    <property type="entry name" value="MFS general substrate transporter"/>
    <property type="match status" value="1"/>
</dbReference>
<dbReference type="GO" id="GO:0016020">
    <property type="term" value="C:membrane"/>
    <property type="evidence" value="ECO:0007669"/>
    <property type="project" value="UniProtKB-SubCell"/>
</dbReference>
<reference evidence="11" key="1">
    <citation type="submission" date="2015-10" db="EMBL/GenBank/DDBJ databases">
        <authorList>
            <person name="Regsiter A."/>
            <person name="william w."/>
        </authorList>
    </citation>
    <scope>NUCLEOTIDE SEQUENCE</scope>
    <source>
        <strain evidence="11">Montdore</strain>
    </source>
</reference>
<feature type="domain" description="Major facilitator superfamily (MFS) profile" evidence="10">
    <location>
        <begin position="25"/>
        <end position="475"/>
    </location>
</feature>
<evidence type="ECO:0000259" key="10">
    <source>
        <dbReference type="PROSITE" id="PS50850"/>
    </source>
</evidence>
<feature type="transmembrane region" description="Helical" evidence="9">
    <location>
        <begin position="382"/>
        <end position="401"/>
    </location>
</feature>
<dbReference type="InterPro" id="IPR003663">
    <property type="entry name" value="Sugar/inositol_transpt"/>
</dbReference>
<comment type="similarity">
    <text evidence="2 7">Belongs to the major facilitator superfamily. Sugar transporter (TC 2.A.1.1) family.</text>
</comment>
<evidence type="ECO:0000256" key="7">
    <source>
        <dbReference type="RuleBase" id="RU003346"/>
    </source>
</evidence>
<keyword evidence="6 9" id="KW-0472">Membrane</keyword>
<dbReference type="GO" id="GO:0005351">
    <property type="term" value="F:carbohydrate:proton symporter activity"/>
    <property type="evidence" value="ECO:0007669"/>
    <property type="project" value="TreeGrafter"/>
</dbReference>
<keyword evidence="12" id="KW-1185">Reference proteome</keyword>
<feature type="region of interest" description="Disordered" evidence="8">
    <location>
        <begin position="500"/>
        <end position="530"/>
    </location>
</feature>
<evidence type="ECO:0000256" key="6">
    <source>
        <dbReference type="ARBA" id="ARBA00023136"/>
    </source>
</evidence>
<feature type="transmembrane region" description="Helical" evidence="9">
    <location>
        <begin position="453"/>
        <end position="471"/>
    </location>
</feature>
<accession>A0A292PY39</accession>
<dbReference type="InterPro" id="IPR005828">
    <property type="entry name" value="MFS_sugar_transport-like"/>
</dbReference>
<dbReference type="PRINTS" id="PR00171">
    <property type="entry name" value="SUGRTRNSPORT"/>
</dbReference>
<evidence type="ECO:0000256" key="4">
    <source>
        <dbReference type="ARBA" id="ARBA00022692"/>
    </source>
</evidence>
<feature type="transmembrane region" description="Helical" evidence="9">
    <location>
        <begin position="421"/>
        <end position="441"/>
    </location>
</feature>
<comment type="subcellular location">
    <subcellularLocation>
        <location evidence="1">Membrane</location>
        <topology evidence="1">Multi-pass membrane protein</topology>
    </subcellularLocation>
</comment>
<feature type="transmembrane region" description="Helical" evidence="9">
    <location>
        <begin position="279"/>
        <end position="303"/>
    </location>
</feature>
<keyword evidence="5 9" id="KW-1133">Transmembrane helix</keyword>
<feature type="transmembrane region" description="Helical" evidence="9">
    <location>
        <begin position="21"/>
        <end position="38"/>
    </location>
</feature>
<keyword evidence="4 9" id="KW-0812">Transmembrane</keyword>
<evidence type="ECO:0000256" key="9">
    <source>
        <dbReference type="SAM" id="Phobius"/>
    </source>
</evidence>
<evidence type="ECO:0000256" key="3">
    <source>
        <dbReference type="ARBA" id="ARBA00022448"/>
    </source>
</evidence>
<feature type="transmembrane region" description="Helical" evidence="9">
    <location>
        <begin position="127"/>
        <end position="148"/>
    </location>
</feature>
<dbReference type="NCBIfam" id="TIGR00879">
    <property type="entry name" value="SP"/>
    <property type="match status" value="1"/>
</dbReference>
<evidence type="ECO:0000313" key="11">
    <source>
        <dbReference type="EMBL" id="CUS11390.1"/>
    </source>
</evidence>
<name>A0A292PY39_9PEZI</name>
<dbReference type="InterPro" id="IPR020846">
    <property type="entry name" value="MFS_dom"/>
</dbReference>
<feature type="compositionally biased region" description="Polar residues" evidence="8">
    <location>
        <begin position="515"/>
        <end position="530"/>
    </location>
</feature>
<evidence type="ECO:0000256" key="8">
    <source>
        <dbReference type="SAM" id="MobiDB-lite"/>
    </source>
</evidence>
<dbReference type="PROSITE" id="PS00216">
    <property type="entry name" value="SUGAR_TRANSPORT_1"/>
    <property type="match status" value="1"/>
</dbReference>
<dbReference type="InterPro" id="IPR036259">
    <property type="entry name" value="MFS_trans_sf"/>
</dbReference>
<dbReference type="PANTHER" id="PTHR48022">
    <property type="entry name" value="PLASTIDIC GLUCOSE TRANSPORTER 4"/>
    <property type="match status" value="1"/>
</dbReference>
<dbReference type="AlphaFoldDB" id="A0A292PY39"/>
<evidence type="ECO:0000256" key="5">
    <source>
        <dbReference type="ARBA" id="ARBA00022989"/>
    </source>
</evidence>
<dbReference type="Gene3D" id="1.20.1250.20">
    <property type="entry name" value="MFS general substrate transporter like domains"/>
    <property type="match status" value="1"/>
</dbReference>
<evidence type="ECO:0000256" key="1">
    <source>
        <dbReference type="ARBA" id="ARBA00004141"/>
    </source>
</evidence>
<feature type="transmembrane region" description="Helical" evidence="9">
    <location>
        <begin position="102"/>
        <end position="121"/>
    </location>
</feature>
<organism evidence="11 12">
    <name type="scientific">Tuber aestivum</name>
    <name type="common">summer truffle</name>
    <dbReference type="NCBI Taxonomy" id="59557"/>
    <lineage>
        <taxon>Eukaryota</taxon>
        <taxon>Fungi</taxon>
        <taxon>Dikarya</taxon>
        <taxon>Ascomycota</taxon>
        <taxon>Pezizomycotina</taxon>
        <taxon>Pezizomycetes</taxon>
        <taxon>Pezizales</taxon>
        <taxon>Tuberaceae</taxon>
        <taxon>Tuber</taxon>
    </lineage>
</organism>
<dbReference type="Pfam" id="PF00083">
    <property type="entry name" value="Sugar_tr"/>
    <property type="match status" value="1"/>
</dbReference>
<dbReference type="PROSITE" id="PS50850">
    <property type="entry name" value="MFS"/>
    <property type="match status" value="1"/>
</dbReference>
<feature type="transmembrane region" description="Helical" evidence="9">
    <location>
        <begin position="192"/>
        <end position="213"/>
    </location>
</feature>
<evidence type="ECO:0000313" key="12">
    <source>
        <dbReference type="Proteomes" id="UP001412239"/>
    </source>
</evidence>
<keyword evidence="3 7" id="KW-0813">Transport</keyword>
<feature type="transmembrane region" description="Helical" evidence="9">
    <location>
        <begin position="65"/>
        <end position="82"/>
    </location>
</feature>
<dbReference type="FunFam" id="1.20.1250.20:FF:000078">
    <property type="entry name" value="MFS maltose transporter, putative"/>
    <property type="match status" value="1"/>
</dbReference>
<dbReference type="Proteomes" id="UP001412239">
    <property type="component" value="Unassembled WGS sequence"/>
</dbReference>
<feature type="transmembrane region" description="Helical" evidence="9">
    <location>
        <begin position="348"/>
        <end position="370"/>
    </location>
</feature>
<dbReference type="PANTHER" id="PTHR48022:SF77">
    <property type="entry name" value="MAJOR FACILITATOR SUPERFAMILY (MFS) PROFILE DOMAIN-CONTAINING PROTEIN"/>
    <property type="match status" value="1"/>
</dbReference>
<dbReference type="InterPro" id="IPR050360">
    <property type="entry name" value="MFS_Sugar_Transporters"/>
</dbReference>
<feature type="transmembrane region" description="Helical" evidence="9">
    <location>
        <begin position="315"/>
        <end position="336"/>
    </location>
</feature>
<dbReference type="InterPro" id="IPR005829">
    <property type="entry name" value="Sugar_transporter_CS"/>
</dbReference>
<protein>
    <recommendedName>
        <fullName evidence="10">Major facilitator superfamily (MFS) profile domain-containing protein</fullName>
    </recommendedName>
</protein>
<dbReference type="EMBL" id="LN891022">
    <property type="protein sequence ID" value="CUS11390.1"/>
    <property type="molecule type" value="Genomic_DNA"/>
</dbReference>
<gene>
    <name evidence="11" type="ORF">GSTUAT00004492001</name>
</gene>